<evidence type="ECO:0000259" key="1">
    <source>
        <dbReference type="Pfam" id="PF00582"/>
    </source>
</evidence>
<sequence length="150" mass="16617">MRDALVVMEDREGCAALLREAAAYAAGAGTELVLYSPLTGEEYEEAIETLDEIGRIENRDYSDEEALGVARQFAERMATETLDGDVAWSVVADVNEELEARHVIEAAESRDCDHVFTLGRRRSPTGKAVFGDETQRLILNFEGYVTVKVE</sequence>
<gene>
    <name evidence="2" type="ORF">NDI79_15860</name>
</gene>
<dbReference type="Pfam" id="PF00582">
    <property type="entry name" value="Usp"/>
    <property type="match status" value="1"/>
</dbReference>
<reference evidence="2 3" key="1">
    <citation type="submission" date="2022-06" db="EMBL/GenBank/DDBJ databases">
        <title>Halogeometricum sp. a new haloarchaeum isolate from saline soil.</title>
        <authorList>
            <person name="Strakova D."/>
            <person name="Galisteo C."/>
            <person name="Sanchez-Porro C."/>
            <person name="Ventosa A."/>
        </authorList>
    </citation>
    <scope>NUCLEOTIDE SEQUENCE [LARGE SCALE GENOMIC DNA]</scope>
    <source>
        <strain evidence="3">S3BR25-2</strain>
    </source>
</reference>
<dbReference type="InterPro" id="IPR006016">
    <property type="entry name" value="UspA"/>
</dbReference>
<dbReference type="Gene3D" id="3.40.50.620">
    <property type="entry name" value="HUPs"/>
    <property type="match status" value="1"/>
</dbReference>
<dbReference type="RefSeq" id="WP_310929592.1">
    <property type="nucleotide sequence ID" value="NZ_JAMQOQ010000004.1"/>
</dbReference>
<dbReference type="SUPFAM" id="SSF52402">
    <property type="entry name" value="Adenine nucleotide alpha hydrolases-like"/>
    <property type="match status" value="1"/>
</dbReference>
<keyword evidence="3" id="KW-1185">Reference proteome</keyword>
<name>A0ABU2G4E4_9EURY</name>
<dbReference type="EMBL" id="JAMQOQ010000004">
    <property type="protein sequence ID" value="MDS0295650.1"/>
    <property type="molecule type" value="Genomic_DNA"/>
</dbReference>
<proteinExistence type="predicted"/>
<dbReference type="Proteomes" id="UP001254813">
    <property type="component" value="Unassembled WGS sequence"/>
</dbReference>
<evidence type="ECO:0000313" key="2">
    <source>
        <dbReference type="EMBL" id="MDS0295650.1"/>
    </source>
</evidence>
<feature type="domain" description="UspA" evidence="1">
    <location>
        <begin position="2"/>
        <end position="142"/>
    </location>
</feature>
<accession>A0ABU2G4E4</accession>
<dbReference type="InterPro" id="IPR014729">
    <property type="entry name" value="Rossmann-like_a/b/a_fold"/>
</dbReference>
<protein>
    <submittedName>
        <fullName evidence="2">Universal stress protein</fullName>
    </submittedName>
</protein>
<organism evidence="2 3">
    <name type="scientific">Halogeometricum luteum</name>
    <dbReference type="NCBI Taxonomy" id="2950537"/>
    <lineage>
        <taxon>Archaea</taxon>
        <taxon>Methanobacteriati</taxon>
        <taxon>Methanobacteriota</taxon>
        <taxon>Stenosarchaea group</taxon>
        <taxon>Halobacteria</taxon>
        <taxon>Halobacteriales</taxon>
        <taxon>Haloferacaceae</taxon>
        <taxon>Halogeometricum</taxon>
    </lineage>
</organism>
<comment type="caution">
    <text evidence="2">The sequence shown here is derived from an EMBL/GenBank/DDBJ whole genome shotgun (WGS) entry which is preliminary data.</text>
</comment>
<evidence type="ECO:0000313" key="3">
    <source>
        <dbReference type="Proteomes" id="UP001254813"/>
    </source>
</evidence>